<evidence type="ECO:0000313" key="2">
    <source>
        <dbReference type="EMBL" id="PMP08058.1"/>
    </source>
</evidence>
<evidence type="ECO:0000313" key="3">
    <source>
        <dbReference type="EMBL" id="TKG36683.1"/>
    </source>
</evidence>
<accession>A0A2N7NBJ0</accession>
<evidence type="ECO:0000256" key="1">
    <source>
        <dbReference type="SAM" id="Phobius"/>
    </source>
</evidence>
<protein>
    <recommendedName>
        <fullName evidence="6">DUF4760 domain-containing protein</fullName>
    </recommendedName>
</protein>
<dbReference type="Proteomes" id="UP000308018">
    <property type="component" value="Unassembled WGS sequence"/>
</dbReference>
<reference evidence="2" key="2">
    <citation type="submission" date="2016-07" db="EMBL/GenBank/DDBJ databases">
        <authorList>
            <person name="Wan K."/>
            <person name="Booth B."/>
            <person name="Spirohn K."/>
            <person name="Hao T."/>
            <person name="Hu Y."/>
            <person name="Calderwood M."/>
            <person name="Hill D."/>
            <person name="Mohr S."/>
            <person name="Vidal M."/>
            <person name="Celniker S."/>
            <person name="Perrimon N."/>
        </authorList>
    </citation>
    <scope>NUCLEOTIDE SEQUENCE</scope>
    <source>
        <strain evidence="2">10N.222.48.A2</strain>
    </source>
</reference>
<reference evidence="2" key="3">
    <citation type="journal article" date="2018" name="Nature">
        <title>A major lineage of non-tailed dsDNA viruses as unrecognized killers of marine bacteria.</title>
        <authorList>
            <person name="Kauffman K.M."/>
            <person name="Hussain F.A."/>
            <person name="Yang J."/>
            <person name="Arevalo P."/>
            <person name="Brown J.M."/>
            <person name="Chang W.K."/>
            <person name="VanInsberghe D."/>
            <person name="Elsherbini J."/>
            <person name="Sharma R.S."/>
            <person name="Cutler M.B."/>
            <person name="Kelly L."/>
            <person name="Polz M.F."/>
        </authorList>
    </citation>
    <scope>NUCLEOTIDE SEQUENCE</scope>
    <source>
        <strain evidence="2">10N.222.48.A2</strain>
    </source>
</reference>
<evidence type="ECO:0000313" key="4">
    <source>
        <dbReference type="Proteomes" id="UP000235579"/>
    </source>
</evidence>
<evidence type="ECO:0008006" key="6">
    <source>
        <dbReference type="Google" id="ProtNLM"/>
    </source>
</evidence>
<feature type="transmembrane region" description="Helical" evidence="1">
    <location>
        <begin position="41"/>
        <end position="63"/>
    </location>
</feature>
<keyword evidence="1" id="KW-1133">Transmembrane helix</keyword>
<name>A0A2N7NBJ0_9VIBR</name>
<gene>
    <name evidence="2" type="ORF">BCS92_03065</name>
    <name evidence="3" type="ORF">FC057_02005</name>
</gene>
<dbReference type="EMBL" id="MDBP01000113">
    <property type="protein sequence ID" value="PMP08058.1"/>
    <property type="molecule type" value="Genomic_DNA"/>
</dbReference>
<dbReference type="Proteomes" id="UP000235579">
    <property type="component" value="Unassembled WGS sequence"/>
</dbReference>
<sequence length="248" mass="28303">MRKIILNIVLLSVFVASLFLTISSAIDISKEVTVKLHEFDWSGVSGVMDMVMVILTFVLLVGLKQGSKSIEESTRSRNAELLNWAMEEMSALKPAIRLVTDAHKREPYSQVTSDVSVDYVSTWSKEELQAAQAVSVALQRMGYFATHDLVSKKHFLNLWGPLYLSCWYSLEGWVKHKRLQLDEPFDIADGAYSRLYFEKYAMYCEEKLPPLLLNNTRKQFGLEPMVQPKAHIKLGIKLKARLTEKVDI</sequence>
<keyword evidence="1" id="KW-0812">Transmembrane</keyword>
<dbReference type="AlphaFoldDB" id="A0A2N7NBJ0"/>
<proteinExistence type="predicted"/>
<reference evidence="4" key="1">
    <citation type="submission" date="2016-07" db="EMBL/GenBank/DDBJ databases">
        <title>Nontailed viruses are major unrecognized killers of bacteria in the ocean.</title>
        <authorList>
            <person name="Kauffman K."/>
            <person name="Hussain F."/>
            <person name="Yang J."/>
            <person name="Arevalo P."/>
            <person name="Brown J."/>
            <person name="Cutler M."/>
            <person name="Kelly L."/>
            <person name="Polz M.F."/>
        </authorList>
    </citation>
    <scope>NUCLEOTIDE SEQUENCE [LARGE SCALE GENOMIC DNA]</scope>
    <source>
        <strain evidence="4">10N.222.48.A2</strain>
    </source>
</reference>
<keyword evidence="1" id="KW-0472">Membrane</keyword>
<comment type="caution">
    <text evidence="2">The sequence shown here is derived from an EMBL/GenBank/DDBJ whole genome shotgun (WGS) entry which is preliminary data.</text>
</comment>
<evidence type="ECO:0000313" key="5">
    <source>
        <dbReference type="Proteomes" id="UP000308018"/>
    </source>
</evidence>
<organism evidence="2 4">
    <name type="scientific">Vibrio tasmaniensis</name>
    <dbReference type="NCBI Taxonomy" id="212663"/>
    <lineage>
        <taxon>Bacteria</taxon>
        <taxon>Pseudomonadati</taxon>
        <taxon>Pseudomonadota</taxon>
        <taxon>Gammaproteobacteria</taxon>
        <taxon>Vibrionales</taxon>
        <taxon>Vibrionaceae</taxon>
        <taxon>Vibrio</taxon>
    </lineage>
</organism>
<dbReference type="RefSeq" id="WP_017061792.1">
    <property type="nucleotide sequence ID" value="NZ_MCYC01000003.1"/>
</dbReference>
<reference evidence="3 5" key="4">
    <citation type="submission" date="2019-04" db="EMBL/GenBank/DDBJ databases">
        <title>A reverse ecology approach based on a biological definition of microbial populations.</title>
        <authorList>
            <person name="Arevalo P."/>
            <person name="Vaninsberghe D."/>
            <person name="Elsherbini J."/>
            <person name="Gore J."/>
            <person name="Polz M."/>
        </authorList>
    </citation>
    <scope>NUCLEOTIDE SEQUENCE [LARGE SCALE GENOMIC DNA]</scope>
    <source>
        <strain evidence="3 5">10N.222.45.A8</strain>
    </source>
</reference>
<dbReference type="EMBL" id="SYVV01000004">
    <property type="protein sequence ID" value="TKG36683.1"/>
    <property type="molecule type" value="Genomic_DNA"/>
</dbReference>